<accession>A0AAV4AFW6</accession>
<dbReference type="Proteomes" id="UP000735302">
    <property type="component" value="Unassembled WGS sequence"/>
</dbReference>
<sequence>MSSLRQLVERVERDFDEADMNIICVVAHTALEQKRTELATIALECLISHSDNEKRVLKGLQCLLRILLDKEGDG</sequence>
<proteinExistence type="predicted"/>
<keyword evidence="2" id="KW-1185">Reference proteome</keyword>
<comment type="caution">
    <text evidence="1">The sequence shown here is derived from an EMBL/GenBank/DDBJ whole genome shotgun (WGS) entry which is preliminary data.</text>
</comment>
<name>A0AAV4AFW6_9GAST</name>
<gene>
    <name evidence="1" type="ORF">PoB_003217800</name>
</gene>
<dbReference type="AlphaFoldDB" id="A0AAV4AFW6"/>
<evidence type="ECO:0000313" key="2">
    <source>
        <dbReference type="Proteomes" id="UP000735302"/>
    </source>
</evidence>
<reference evidence="1 2" key="1">
    <citation type="journal article" date="2021" name="Elife">
        <title>Chloroplast acquisition without the gene transfer in kleptoplastic sea slugs, Plakobranchus ocellatus.</title>
        <authorList>
            <person name="Maeda T."/>
            <person name="Takahashi S."/>
            <person name="Yoshida T."/>
            <person name="Shimamura S."/>
            <person name="Takaki Y."/>
            <person name="Nagai Y."/>
            <person name="Toyoda A."/>
            <person name="Suzuki Y."/>
            <person name="Arimoto A."/>
            <person name="Ishii H."/>
            <person name="Satoh N."/>
            <person name="Nishiyama T."/>
            <person name="Hasebe M."/>
            <person name="Maruyama T."/>
            <person name="Minagawa J."/>
            <person name="Obokata J."/>
            <person name="Shigenobu S."/>
        </authorList>
    </citation>
    <scope>NUCLEOTIDE SEQUENCE [LARGE SCALE GENOMIC DNA]</scope>
</reference>
<organism evidence="1 2">
    <name type="scientific">Plakobranchus ocellatus</name>
    <dbReference type="NCBI Taxonomy" id="259542"/>
    <lineage>
        <taxon>Eukaryota</taxon>
        <taxon>Metazoa</taxon>
        <taxon>Spiralia</taxon>
        <taxon>Lophotrochozoa</taxon>
        <taxon>Mollusca</taxon>
        <taxon>Gastropoda</taxon>
        <taxon>Heterobranchia</taxon>
        <taxon>Euthyneura</taxon>
        <taxon>Panpulmonata</taxon>
        <taxon>Sacoglossa</taxon>
        <taxon>Placobranchoidea</taxon>
        <taxon>Plakobranchidae</taxon>
        <taxon>Plakobranchus</taxon>
    </lineage>
</organism>
<dbReference type="EMBL" id="BLXT01003750">
    <property type="protein sequence ID" value="GFO05673.1"/>
    <property type="molecule type" value="Genomic_DNA"/>
</dbReference>
<protein>
    <submittedName>
        <fullName evidence="1">Uncharacterized protein</fullName>
    </submittedName>
</protein>
<evidence type="ECO:0000313" key="1">
    <source>
        <dbReference type="EMBL" id="GFO05673.1"/>
    </source>
</evidence>